<dbReference type="EMBL" id="MCGO01000013">
    <property type="protein sequence ID" value="ORY47684.1"/>
    <property type="molecule type" value="Genomic_DNA"/>
</dbReference>
<comment type="caution">
    <text evidence="2">The sequence shown here is derived from an EMBL/GenBank/DDBJ whole genome shotgun (WGS) entry which is preliminary data.</text>
</comment>
<dbReference type="Proteomes" id="UP000193642">
    <property type="component" value="Unassembled WGS sequence"/>
</dbReference>
<reference evidence="2 3" key="1">
    <citation type="submission" date="2016-07" db="EMBL/GenBank/DDBJ databases">
        <title>Pervasive Adenine N6-methylation of Active Genes in Fungi.</title>
        <authorList>
            <consortium name="DOE Joint Genome Institute"/>
            <person name="Mondo S.J."/>
            <person name="Dannebaum R.O."/>
            <person name="Kuo R.C."/>
            <person name="Labutti K."/>
            <person name="Haridas S."/>
            <person name="Kuo A."/>
            <person name="Salamov A."/>
            <person name="Ahrendt S.R."/>
            <person name="Lipzen A."/>
            <person name="Sullivan W."/>
            <person name="Andreopoulos W.B."/>
            <person name="Clum A."/>
            <person name="Lindquist E."/>
            <person name="Daum C."/>
            <person name="Ramamoorthy G.K."/>
            <person name="Gryganskyi A."/>
            <person name="Culley D."/>
            <person name="Magnuson J.K."/>
            <person name="James T.Y."/>
            <person name="O'Malley M.A."/>
            <person name="Stajich J.E."/>
            <person name="Spatafora J.W."/>
            <person name="Visel A."/>
            <person name="Grigoriev I.V."/>
        </authorList>
    </citation>
    <scope>NUCLEOTIDE SEQUENCE [LARGE SCALE GENOMIC DNA]</scope>
    <source>
        <strain evidence="2 3">JEL800</strain>
    </source>
</reference>
<evidence type="ECO:0000313" key="3">
    <source>
        <dbReference type="Proteomes" id="UP000193642"/>
    </source>
</evidence>
<feature type="compositionally biased region" description="Acidic residues" evidence="1">
    <location>
        <begin position="19"/>
        <end position="48"/>
    </location>
</feature>
<gene>
    <name evidence="2" type="ORF">BCR33DRAFT_76586</name>
</gene>
<dbReference type="AlphaFoldDB" id="A0A1Y2CLE6"/>
<name>A0A1Y2CLE6_9FUNG</name>
<accession>A0A1Y2CLE6</accession>
<evidence type="ECO:0000313" key="2">
    <source>
        <dbReference type="EMBL" id="ORY47684.1"/>
    </source>
</evidence>
<evidence type="ECO:0000256" key="1">
    <source>
        <dbReference type="SAM" id="MobiDB-lite"/>
    </source>
</evidence>
<sequence>MKVAHLARLIDQEGVAATVDDEEEEDEIGGDGDACDDDEDSISDGSDEDASRWISENKRGKSRNRPNGGRRTSAVVKKLDLTADDDDISSSPEVRTRSISRKILPLV</sequence>
<organism evidence="2 3">
    <name type="scientific">Rhizoclosmatium globosum</name>
    <dbReference type="NCBI Taxonomy" id="329046"/>
    <lineage>
        <taxon>Eukaryota</taxon>
        <taxon>Fungi</taxon>
        <taxon>Fungi incertae sedis</taxon>
        <taxon>Chytridiomycota</taxon>
        <taxon>Chytridiomycota incertae sedis</taxon>
        <taxon>Chytridiomycetes</taxon>
        <taxon>Chytridiales</taxon>
        <taxon>Chytriomycetaceae</taxon>
        <taxon>Rhizoclosmatium</taxon>
    </lineage>
</organism>
<keyword evidence="3" id="KW-1185">Reference proteome</keyword>
<feature type="compositionally biased region" description="Basic and acidic residues" evidence="1">
    <location>
        <begin position="49"/>
        <end position="59"/>
    </location>
</feature>
<proteinExistence type="predicted"/>
<protein>
    <submittedName>
        <fullName evidence="2">Uncharacterized protein</fullName>
    </submittedName>
</protein>
<feature type="region of interest" description="Disordered" evidence="1">
    <location>
        <begin position="12"/>
        <end position="78"/>
    </location>
</feature>